<feature type="transmembrane region" description="Helical" evidence="8">
    <location>
        <begin position="7"/>
        <end position="35"/>
    </location>
</feature>
<evidence type="ECO:0000256" key="7">
    <source>
        <dbReference type="ARBA" id="ARBA00023136"/>
    </source>
</evidence>
<protein>
    <recommendedName>
        <fullName evidence="9">Tripartite ATP-independent periplasmic transporters DctQ component domain-containing protein</fullName>
    </recommendedName>
</protein>
<evidence type="ECO:0000256" key="2">
    <source>
        <dbReference type="ARBA" id="ARBA00022448"/>
    </source>
</evidence>
<evidence type="ECO:0000256" key="6">
    <source>
        <dbReference type="ARBA" id="ARBA00022989"/>
    </source>
</evidence>
<organism evidence="10">
    <name type="scientific">marine metagenome</name>
    <dbReference type="NCBI Taxonomy" id="408172"/>
    <lineage>
        <taxon>unclassified sequences</taxon>
        <taxon>metagenomes</taxon>
        <taxon>ecological metagenomes</taxon>
    </lineage>
</organism>
<dbReference type="Pfam" id="PF04290">
    <property type="entry name" value="DctQ"/>
    <property type="match status" value="1"/>
</dbReference>
<keyword evidence="6 8" id="KW-1133">Transmembrane helix</keyword>
<evidence type="ECO:0000256" key="3">
    <source>
        <dbReference type="ARBA" id="ARBA00022475"/>
    </source>
</evidence>
<dbReference type="GO" id="GO:0015740">
    <property type="term" value="P:C4-dicarboxylate transport"/>
    <property type="evidence" value="ECO:0007669"/>
    <property type="project" value="TreeGrafter"/>
</dbReference>
<sequence length="176" mass="19237">MKIFQDIVFFISRAAAVLAAVIIVYMVCHILLEIFVRSAFATSTFSLDELIGYSVAACAYLGLGYTLEKGGLIRVNLVLSKMNPLSGARKIIEVLCCIGTLAAMGLPLWYFGRSVIVKYGSGYTSGTMLNAPQWIPEGFLLVGLIIFWIQLLAYLFRVLGNQVDLDATRAANLGIE</sequence>
<feature type="transmembrane region" description="Helical" evidence="8">
    <location>
        <begin position="91"/>
        <end position="111"/>
    </location>
</feature>
<dbReference type="PANTHER" id="PTHR35011">
    <property type="entry name" value="2,3-DIKETO-L-GULONATE TRAP TRANSPORTER SMALL PERMEASE PROTEIN YIAM"/>
    <property type="match status" value="1"/>
</dbReference>
<dbReference type="InterPro" id="IPR055348">
    <property type="entry name" value="DctQ"/>
</dbReference>
<feature type="domain" description="Tripartite ATP-independent periplasmic transporters DctQ component" evidence="9">
    <location>
        <begin position="26"/>
        <end position="159"/>
    </location>
</feature>
<reference evidence="10" key="1">
    <citation type="submission" date="2018-05" db="EMBL/GenBank/DDBJ databases">
        <authorList>
            <person name="Lanie J.A."/>
            <person name="Ng W.-L."/>
            <person name="Kazmierczak K.M."/>
            <person name="Andrzejewski T.M."/>
            <person name="Davidsen T.M."/>
            <person name="Wayne K.J."/>
            <person name="Tettelin H."/>
            <person name="Glass J.I."/>
            <person name="Rusch D."/>
            <person name="Podicherti R."/>
            <person name="Tsui H.-C.T."/>
            <person name="Winkler M.E."/>
        </authorList>
    </citation>
    <scope>NUCLEOTIDE SEQUENCE</scope>
</reference>
<comment type="subcellular location">
    <subcellularLocation>
        <location evidence="1">Cell inner membrane</location>
        <topology evidence="1">Multi-pass membrane protein</topology>
    </subcellularLocation>
</comment>
<accession>A0A382IYK1</accession>
<evidence type="ECO:0000256" key="4">
    <source>
        <dbReference type="ARBA" id="ARBA00022519"/>
    </source>
</evidence>
<dbReference type="AlphaFoldDB" id="A0A382IYK1"/>
<name>A0A382IYK1_9ZZZZ</name>
<dbReference type="GO" id="GO:0005886">
    <property type="term" value="C:plasma membrane"/>
    <property type="evidence" value="ECO:0007669"/>
    <property type="project" value="UniProtKB-SubCell"/>
</dbReference>
<evidence type="ECO:0000256" key="5">
    <source>
        <dbReference type="ARBA" id="ARBA00022692"/>
    </source>
</evidence>
<dbReference type="InterPro" id="IPR007387">
    <property type="entry name" value="TRAP_DctQ"/>
</dbReference>
<gene>
    <name evidence="10" type="ORF">METZ01_LOCUS257279</name>
</gene>
<evidence type="ECO:0000256" key="8">
    <source>
        <dbReference type="SAM" id="Phobius"/>
    </source>
</evidence>
<evidence type="ECO:0000259" key="9">
    <source>
        <dbReference type="Pfam" id="PF04290"/>
    </source>
</evidence>
<evidence type="ECO:0000256" key="1">
    <source>
        <dbReference type="ARBA" id="ARBA00004429"/>
    </source>
</evidence>
<evidence type="ECO:0000313" key="10">
    <source>
        <dbReference type="EMBL" id="SVC04425.1"/>
    </source>
</evidence>
<dbReference type="GO" id="GO:0022857">
    <property type="term" value="F:transmembrane transporter activity"/>
    <property type="evidence" value="ECO:0007669"/>
    <property type="project" value="TreeGrafter"/>
</dbReference>
<keyword evidence="7 8" id="KW-0472">Membrane</keyword>
<proteinExistence type="predicted"/>
<dbReference type="EMBL" id="UINC01070347">
    <property type="protein sequence ID" value="SVC04425.1"/>
    <property type="molecule type" value="Genomic_DNA"/>
</dbReference>
<feature type="transmembrane region" description="Helical" evidence="8">
    <location>
        <begin position="50"/>
        <end position="67"/>
    </location>
</feature>
<keyword evidence="4" id="KW-0997">Cell inner membrane</keyword>
<keyword evidence="2" id="KW-0813">Transport</keyword>
<keyword evidence="5 8" id="KW-0812">Transmembrane</keyword>
<keyword evidence="3" id="KW-1003">Cell membrane</keyword>
<feature type="transmembrane region" description="Helical" evidence="8">
    <location>
        <begin position="138"/>
        <end position="159"/>
    </location>
</feature>
<dbReference type="PANTHER" id="PTHR35011:SF10">
    <property type="entry name" value="TRAP TRANSPORTER SMALL PERMEASE PROTEIN"/>
    <property type="match status" value="1"/>
</dbReference>